<evidence type="ECO:0000313" key="4">
    <source>
        <dbReference type="Proteomes" id="UP000223913"/>
    </source>
</evidence>
<evidence type="ECO:0000256" key="1">
    <source>
        <dbReference type="SAM" id="MobiDB-lite"/>
    </source>
</evidence>
<evidence type="ECO:0000256" key="2">
    <source>
        <dbReference type="SAM" id="Phobius"/>
    </source>
</evidence>
<evidence type="ECO:0000313" key="3">
    <source>
        <dbReference type="EMBL" id="PHN08220.1"/>
    </source>
</evidence>
<feature type="region of interest" description="Disordered" evidence="1">
    <location>
        <begin position="70"/>
        <end position="113"/>
    </location>
</feature>
<organism evidence="3 4">
    <name type="scientific">Flavilitoribacter nigricans (strain ATCC 23147 / DSM 23189 / NBRC 102662 / NCIMB 1420 / SS-2)</name>
    <name type="common">Lewinella nigricans</name>
    <dbReference type="NCBI Taxonomy" id="1122177"/>
    <lineage>
        <taxon>Bacteria</taxon>
        <taxon>Pseudomonadati</taxon>
        <taxon>Bacteroidota</taxon>
        <taxon>Saprospiria</taxon>
        <taxon>Saprospirales</taxon>
        <taxon>Lewinellaceae</taxon>
        <taxon>Flavilitoribacter</taxon>
    </lineage>
</organism>
<proteinExistence type="predicted"/>
<keyword evidence="2" id="KW-0812">Transmembrane</keyword>
<keyword evidence="4" id="KW-1185">Reference proteome</keyword>
<sequence length="134" mass="14841">MCRSLTDHLFYRWLIILPLLGSIVCLGFSPLNEPDLSTAGITFQENYGHPIFGNQPQAETPQHFLLVEVSENSNQEDSQEEEAGHQSVSGLTDTANFPLSADRTSHAQPRVTSTRASDAGCKKYILFQSLKLDC</sequence>
<feature type="transmembrane region" description="Helical" evidence="2">
    <location>
        <begin position="9"/>
        <end position="29"/>
    </location>
</feature>
<accession>A0A2D0NIK5</accession>
<dbReference type="RefSeq" id="WP_099148422.1">
    <property type="nucleotide sequence ID" value="NZ_PDUD01000002.1"/>
</dbReference>
<reference evidence="3 4" key="1">
    <citation type="submission" date="2017-10" db="EMBL/GenBank/DDBJ databases">
        <title>The draft genome sequence of Lewinella nigricans NBRC 102662.</title>
        <authorList>
            <person name="Wang K."/>
        </authorList>
    </citation>
    <scope>NUCLEOTIDE SEQUENCE [LARGE SCALE GENOMIC DNA]</scope>
    <source>
        <strain evidence="3 4">NBRC 102662</strain>
    </source>
</reference>
<comment type="caution">
    <text evidence="3">The sequence shown here is derived from an EMBL/GenBank/DDBJ whole genome shotgun (WGS) entry which is preliminary data.</text>
</comment>
<name>A0A2D0NIK5_FLAN2</name>
<gene>
    <name evidence="3" type="ORF">CRP01_02545</name>
</gene>
<keyword evidence="2" id="KW-0472">Membrane</keyword>
<feature type="compositionally biased region" description="Polar residues" evidence="1">
    <location>
        <begin position="86"/>
        <end position="97"/>
    </location>
</feature>
<dbReference type="AlphaFoldDB" id="A0A2D0NIK5"/>
<protein>
    <submittedName>
        <fullName evidence="3">Uncharacterized protein</fullName>
    </submittedName>
</protein>
<dbReference type="EMBL" id="PDUD01000002">
    <property type="protein sequence ID" value="PHN08220.1"/>
    <property type="molecule type" value="Genomic_DNA"/>
</dbReference>
<keyword evidence="2" id="KW-1133">Transmembrane helix</keyword>
<dbReference type="Proteomes" id="UP000223913">
    <property type="component" value="Unassembled WGS sequence"/>
</dbReference>